<evidence type="ECO:0000313" key="3">
    <source>
        <dbReference type="EMBL" id="AQS50205.1"/>
    </source>
</evidence>
<dbReference type="Proteomes" id="UP000185622">
    <property type="component" value="Plasmid unnamed1"/>
</dbReference>
<sequence>MTTRLSRSLFLHVALVVQSLSAAFFVGDLWSEVLGLRSWLLPWAVQEYIQVFASVGLIVGVISSALFVRHSRKRIAAMGRQIDVVQGHFQTHIEDLFDAWKLSSSERAVAIYAMKGFSNREIAELRGKSQSTVKTQLNAVFRKSGRNTRQQLTAFLVEELISGATVEATQ</sequence>
<dbReference type="SUPFAM" id="SSF46894">
    <property type="entry name" value="C-terminal effector domain of the bipartite response regulators"/>
    <property type="match status" value="1"/>
</dbReference>
<dbReference type="Pfam" id="PF00196">
    <property type="entry name" value="GerE"/>
    <property type="match status" value="1"/>
</dbReference>
<evidence type="ECO:0000259" key="2">
    <source>
        <dbReference type="SMART" id="SM00421"/>
    </source>
</evidence>
<feature type="transmembrane region" description="Helical" evidence="1">
    <location>
        <begin position="48"/>
        <end position="68"/>
    </location>
</feature>
<geneLocation type="plasmid" evidence="3 4">
    <name>unnamed1</name>
</geneLocation>
<proteinExistence type="predicted"/>
<gene>
    <name evidence="3" type="ORF">BMG03_19510</name>
</gene>
<keyword evidence="4" id="KW-1185">Reference proteome</keyword>
<keyword evidence="3" id="KW-0614">Plasmid</keyword>
<protein>
    <recommendedName>
        <fullName evidence="2">HTH luxR-type domain-containing protein</fullName>
    </recommendedName>
</protein>
<reference evidence="3 4" key="1">
    <citation type="submission" date="2017-01" db="EMBL/GenBank/DDBJ databases">
        <title>The complete genome sequence of a sulfur-oxidizing marine bacterium Thioclava sp. 25B10_4T.</title>
        <authorList>
            <person name="Liu Y."/>
            <person name="Lai Q."/>
            <person name="Shao Z."/>
        </authorList>
    </citation>
    <scope>NUCLEOTIDE SEQUENCE [LARGE SCALE GENOMIC DNA]</scope>
    <source>
        <strain evidence="3 4">25B10_4</strain>
        <plasmid evidence="3 4">unnamed1</plasmid>
    </source>
</reference>
<feature type="domain" description="HTH luxR-type" evidence="2">
    <location>
        <begin position="99"/>
        <end position="156"/>
    </location>
</feature>
<accession>A0ABM6IMJ2</accession>
<evidence type="ECO:0000313" key="4">
    <source>
        <dbReference type="Proteomes" id="UP000185622"/>
    </source>
</evidence>
<name>A0ABM6IMJ2_9RHOB</name>
<dbReference type="EMBL" id="CP019438">
    <property type="protein sequence ID" value="AQS50205.1"/>
    <property type="molecule type" value="Genomic_DNA"/>
</dbReference>
<dbReference type="InterPro" id="IPR036388">
    <property type="entry name" value="WH-like_DNA-bd_sf"/>
</dbReference>
<keyword evidence="1" id="KW-0812">Transmembrane</keyword>
<organism evidence="3 4">
    <name type="scientific">Thioclava nitratireducens</name>
    <dbReference type="NCBI Taxonomy" id="1915078"/>
    <lineage>
        <taxon>Bacteria</taxon>
        <taxon>Pseudomonadati</taxon>
        <taxon>Pseudomonadota</taxon>
        <taxon>Alphaproteobacteria</taxon>
        <taxon>Rhodobacterales</taxon>
        <taxon>Paracoccaceae</taxon>
        <taxon>Thioclava</taxon>
    </lineage>
</organism>
<dbReference type="Gene3D" id="1.10.10.10">
    <property type="entry name" value="Winged helix-like DNA-binding domain superfamily/Winged helix DNA-binding domain"/>
    <property type="match status" value="1"/>
</dbReference>
<dbReference type="SMART" id="SM00421">
    <property type="entry name" value="HTH_LUXR"/>
    <property type="match status" value="1"/>
</dbReference>
<evidence type="ECO:0000256" key="1">
    <source>
        <dbReference type="SAM" id="Phobius"/>
    </source>
</evidence>
<dbReference type="InterPro" id="IPR000792">
    <property type="entry name" value="Tscrpt_reg_LuxR_C"/>
</dbReference>
<keyword evidence="1" id="KW-1133">Transmembrane helix</keyword>
<keyword evidence="1" id="KW-0472">Membrane</keyword>
<dbReference type="PRINTS" id="PR00038">
    <property type="entry name" value="HTHLUXR"/>
</dbReference>
<dbReference type="InterPro" id="IPR016032">
    <property type="entry name" value="Sig_transdc_resp-reg_C-effctor"/>
</dbReference>